<feature type="non-terminal residue" evidence="2">
    <location>
        <position position="1"/>
    </location>
</feature>
<comment type="caution">
    <text evidence="2">The sequence shown here is derived from an EMBL/GenBank/DDBJ whole genome shotgun (WGS) entry which is preliminary data.</text>
</comment>
<organism evidence="2">
    <name type="scientific">Tanacetum cinerariifolium</name>
    <name type="common">Dalmatian daisy</name>
    <name type="synonym">Chrysanthemum cinerariifolium</name>
    <dbReference type="NCBI Taxonomy" id="118510"/>
    <lineage>
        <taxon>Eukaryota</taxon>
        <taxon>Viridiplantae</taxon>
        <taxon>Streptophyta</taxon>
        <taxon>Embryophyta</taxon>
        <taxon>Tracheophyta</taxon>
        <taxon>Spermatophyta</taxon>
        <taxon>Magnoliopsida</taxon>
        <taxon>eudicotyledons</taxon>
        <taxon>Gunneridae</taxon>
        <taxon>Pentapetalae</taxon>
        <taxon>asterids</taxon>
        <taxon>campanulids</taxon>
        <taxon>Asterales</taxon>
        <taxon>Asteraceae</taxon>
        <taxon>Asteroideae</taxon>
        <taxon>Anthemideae</taxon>
        <taxon>Anthemidinae</taxon>
        <taxon>Tanacetum</taxon>
    </lineage>
</organism>
<sequence length="171" mass="19464">RLLYDNSYPRPPEEFVSENSNADIESFSPSPSMEEIDLTFTPDDPMPPSIEEDDDDSRDILIREKLLDNYSLPIPENESFHFDIPSFFRPLAKPPDGNTGILNIKMMGDVSDQKVPIPECTITLVSNQEKSPDLLSHRGFENFQPSAECPMKIHGKNIPTLDVPRFHFYPP</sequence>
<dbReference type="AlphaFoldDB" id="A0A699QIE3"/>
<proteinExistence type="predicted"/>
<feature type="region of interest" description="Disordered" evidence="1">
    <location>
        <begin position="1"/>
        <end position="32"/>
    </location>
</feature>
<name>A0A699QIE3_TANCI</name>
<accession>A0A699QIE3</accession>
<gene>
    <name evidence="2" type="ORF">Tci_840426</name>
</gene>
<feature type="compositionally biased region" description="Polar residues" evidence="1">
    <location>
        <begin position="17"/>
        <end position="31"/>
    </location>
</feature>
<dbReference type="EMBL" id="BKCJ011020203">
    <property type="protein sequence ID" value="GFC68456.1"/>
    <property type="molecule type" value="Genomic_DNA"/>
</dbReference>
<protein>
    <submittedName>
        <fullName evidence="2">Uncharacterized protein</fullName>
    </submittedName>
</protein>
<reference evidence="2" key="1">
    <citation type="journal article" date="2019" name="Sci. Rep.">
        <title>Draft genome of Tanacetum cinerariifolium, the natural source of mosquito coil.</title>
        <authorList>
            <person name="Yamashiro T."/>
            <person name="Shiraishi A."/>
            <person name="Satake H."/>
            <person name="Nakayama K."/>
        </authorList>
    </citation>
    <scope>NUCLEOTIDE SEQUENCE</scope>
</reference>
<evidence type="ECO:0000256" key="1">
    <source>
        <dbReference type="SAM" id="MobiDB-lite"/>
    </source>
</evidence>
<evidence type="ECO:0000313" key="2">
    <source>
        <dbReference type="EMBL" id="GFC68456.1"/>
    </source>
</evidence>